<evidence type="ECO:0000256" key="1">
    <source>
        <dbReference type="SAM" id="MobiDB-lite"/>
    </source>
</evidence>
<sequence length="181" mass="21460">MRWHPDRPGGCETRFRDICLAAQELQSTANFRRHHHAHAEAEPSGAERASSSEAWERDPGDRWEQRPFWEDSPFWEEGQAERAREEERRWQQREQFDQDEAQDRKDGRTVRIGVKILMAYLMFRATVFWGFVNSIEPDLSPELKRHLELQRAQMHRESMAARGQSEFVEEPGEERESASKH</sequence>
<organism evidence="2">
    <name type="scientific">Prymnesium polylepis</name>
    <dbReference type="NCBI Taxonomy" id="72548"/>
    <lineage>
        <taxon>Eukaryota</taxon>
        <taxon>Haptista</taxon>
        <taxon>Haptophyta</taxon>
        <taxon>Prymnesiophyceae</taxon>
        <taxon>Prymnesiales</taxon>
        <taxon>Prymnesiaceae</taxon>
        <taxon>Prymnesium</taxon>
    </lineage>
</organism>
<reference evidence="2" key="1">
    <citation type="submission" date="2021-01" db="EMBL/GenBank/DDBJ databases">
        <authorList>
            <person name="Corre E."/>
            <person name="Pelletier E."/>
            <person name="Niang G."/>
            <person name="Scheremetjew M."/>
            <person name="Finn R."/>
            <person name="Kale V."/>
            <person name="Holt S."/>
            <person name="Cochrane G."/>
            <person name="Meng A."/>
            <person name="Brown T."/>
            <person name="Cohen L."/>
        </authorList>
    </citation>
    <scope>NUCLEOTIDE SEQUENCE</scope>
    <source>
        <strain evidence="2">UIO037</strain>
    </source>
</reference>
<feature type="compositionally biased region" description="Basic and acidic residues" evidence="1">
    <location>
        <begin position="79"/>
        <end position="105"/>
    </location>
</feature>
<gene>
    <name evidence="2" type="ORF">CPOL0286_LOCUS4949</name>
</gene>
<evidence type="ECO:0000313" key="2">
    <source>
        <dbReference type="EMBL" id="CAE2203716.1"/>
    </source>
</evidence>
<evidence type="ECO:0008006" key="3">
    <source>
        <dbReference type="Google" id="ProtNLM"/>
    </source>
</evidence>
<feature type="region of interest" description="Disordered" evidence="1">
    <location>
        <begin position="155"/>
        <end position="181"/>
    </location>
</feature>
<proteinExistence type="predicted"/>
<feature type="compositionally biased region" description="Basic and acidic residues" evidence="1">
    <location>
        <begin position="54"/>
        <end position="69"/>
    </location>
</feature>
<name>A0A7S4M6S4_9EUKA</name>
<accession>A0A7S4M6S4</accession>
<protein>
    <recommendedName>
        <fullName evidence="3">J domain-containing protein</fullName>
    </recommendedName>
</protein>
<feature type="region of interest" description="Disordered" evidence="1">
    <location>
        <begin position="32"/>
        <end position="105"/>
    </location>
</feature>
<dbReference type="AlphaFoldDB" id="A0A7S4M6S4"/>
<dbReference type="EMBL" id="HBKO01011106">
    <property type="protein sequence ID" value="CAE2203716.1"/>
    <property type="molecule type" value="Transcribed_RNA"/>
</dbReference>